<evidence type="ECO:0000313" key="2">
    <source>
        <dbReference type="Proteomes" id="UP000631114"/>
    </source>
</evidence>
<accession>A0A835I3Z6</accession>
<reference evidence="1 2" key="1">
    <citation type="submission" date="2020-10" db="EMBL/GenBank/DDBJ databases">
        <title>The Coptis chinensis genome and diversification of protoberbering-type alkaloids.</title>
        <authorList>
            <person name="Wang B."/>
            <person name="Shu S."/>
            <person name="Song C."/>
            <person name="Liu Y."/>
        </authorList>
    </citation>
    <scope>NUCLEOTIDE SEQUENCE [LARGE SCALE GENOMIC DNA]</scope>
    <source>
        <strain evidence="1">HL-2020</strain>
        <tissue evidence="1">Leaf</tissue>
    </source>
</reference>
<sequence length="85" mass="9710">MEFLIGAQVESRGRDYRTSIGGGNWFKIAWHGQCQGGLLREDLWMYKPSPQFWNGQFKGTMLDLWEGCLDGIPGTDRYYADSVLS</sequence>
<name>A0A835I3Z6_9MAGN</name>
<proteinExistence type="predicted"/>
<evidence type="ECO:0000313" key="1">
    <source>
        <dbReference type="EMBL" id="KAF9610099.1"/>
    </source>
</evidence>
<comment type="caution">
    <text evidence="1">The sequence shown here is derived from an EMBL/GenBank/DDBJ whole genome shotgun (WGS) entry which is preliminary data.</text>
</comment>
<organism evidence="1 2">
    <name type="scientific">Coptis chinensis</name>
    <dbReference type="NCBI Taxonomy" id="261450"/>
    <lineage>
        <taxon>Eukaryota</taxon>
        <taxon>Viridiplantae</taxon>
        <taxon>Streptophyta</taxon>
        <taxon>Embryophyta</taxon>
        <taxon>Tracheophyta</taxon>
        <taxon>Spermatophyta</taxon>
        <taxon>Magnoliopsida</taxon>
        <taxon>Ranunculales</taxon>
        <taxon>Ranunculaceae</taxon>
        <taxon>Coptidoideae</taxon>
        <taxon>Coptis</taxon>
    </lineage>
</organism>
<keyword evidence="2" id="KW-1185">Reference proteome</keyword>
<protein>
    <submittedName>
        <fullName evidence="1">Uncharacterized protein</fullName>
    </submittedName>
</protein>
<dbReference type="EMBL" id="JADFTS010000004">
    <property type="protein sequence ID" value="KAF9610099.1"/>
    <property type="molecule type" value="Genomic_DNA"/>
</dbReference>
<gene>
    <name evidence="1" type="ORF">IFM89_019939</name>
</gene>
<dbReference type="Proteomes" id="UP000631114">
    <property type="component" value="Unassembled WGS sequence"/>
</dbReference>
<dbReference type="AlphaFoldDB" id="A0A835I3Z6"/>